<evidence type="ECO:0000256" key="13">
    <source>
        <dbReference type="ARBA" id="ARBA00023146"/>
    </source>
</evidence>
<dbReference type="GO" id="GO:0004826">
    <property type="term" value="F:phenylalanine-tRNA ligase activity"/>
    <property type="evidence" value="ECO:0007669"/>
    <property type="project" value="UniProtKB-UniRule"/>
</dbReference>
<evidence type="ECO:0000256" key="6">
    <source>
        <dbReference type="ARBA" id="ARBA00022598"/>
    </source>
</evidence>
<dbReference type="SUPFAM" id="SSF55681">
    <property type="entry name" value="Class II aaRS and biotin synthetases"/>
    <property type="match status" value="1"/>
</dbReference>
<dbReference type="Gene3D" id="3.30.930.10">
    <property type="entry name" value="Bira Bifunctional Protein, Domain 2"/>
    <property type="match status" value="1"/>
</dbReference>
<dbReference type="EC" id="6.1.1.20" evidence="15"/>
<dbReference type="InterPro" id="IPR033714">
    <property type="entry name" value="tRNA_bind_bactPheRS"/>
</dbReference>
<evidence type="ECO:0000313" key="20">
    <source>
        <dbReference type="EMBL" id="HIW08515.1"/>
    </source>
</evidence>
<dbReference type="SMART" id="SM00873">
    <property type="entry name" value="B3_4"/>
    <property type="match status" value="1"/>
</dbReference>
<dbReference type="Pfam" id="PF03483">
    <property type="entry name" value="B3_4"/>
    <property type="match status" value="1"/>
</dbReference>
<evidence type="ECO:0000256" key="15">
    <source>
        <dbReference type="HAMAP-Rule" id="MF_00283"/>
    </source>
</evidence>
<dbReference type="InterPro" id="IPR009061">
    <property type="entry name" value="DNA-bd_dom_put_sf"/>
</dbReference>
<feature type="binding site" evidence="15">
    <location>
        <position position="468"/>
    </location>
    <ligand>
        <name>Mg(2+)</name>
        <dbReference type="ChEBI" id="CHEBI:18420"/>
        <note>shared with alpha subunit</note>
    </ligand>
</feature>
<evidence type="ECO:0000256" key="12">
    <source>
        <dbReference type="ARBA" id="ARBA00022917"/>
    </source>
</evidence>
<dbReference type="GO" id="GO:0006432">
    <property type="term" value="P:phenylalanyl-tRNA aminoacylation"/>
    <property type="evidence" value="ECO:0007669"/>
    <property type="project" value="UniProtKB-UniRule"/>
</dbReference>
<keyword evidence="4 15" id="KW-0963">Cytoplasm</keyword>
<dbReference type="CDD" id="cd02796">
    <property type="entry name" value="tRNA_bind_bactPheRS"/>
    <property type="match status" value="1"/>
</dbReference>
<dbReference type="Pfam" id="PF17759">
    <property type="entry name" value="tRNA_synthFbeta"/>
    <property type="match status" value="1"/>
</dbReference>
<evidence type="ECO:0000256" key="5">
    <source>
        <dbReference type="ARBA" id="ARBA00022555"/>
    </source>
</evidence>
<evidence type="ECO:0000256" key="11">
    <source>
        <dbReference type="ARBA" id="ARBA00022884"/>
    </source>
</evidence>
<reference evidence="20" key="1">
    <citation type="journal article" date="2021" name="PeerJ">
        <title>Extensive microbial diversity within the chicken gut microbiome revealed by metagenomics and culture.</title>
        <authorList>
            <person name="Gilroy R."/>
            <person name="Ravi A."/>
            <person name="Getino M."/>
            <person name="Pursley I."/>
            <person name="Horton D.L."/>
            <person name="Alikhan N.F."/>
            <person name="Baker D."/>
            <person name="Gharbi K."/>
            <person name="Hall N."/>
            <person name="Watson M."/>
            <person name="Adriaenssens E.M."/>
            <person name="Foster-Nyarko E."/>
            <person name="Jarju S."/>
            <person name="Secka A."/>
            <person name="Antonio M."/>
            <person name="Oren A."/>
            <person name="Chaudhuri R.R."/>
            <person name="La Ragione R."/>
            <person name="Hildebrand F."/>
            <person name="Pallen M.J."/>
        </authorList>
    </citation>
    <scope>NUCLEOTIDE SEQUENCE</scope>
    <source>
        <strain evidence="20">ChiHcolR34-3080</strain>
    </source>
</reference>
<keyword evidence="12 15" id="KW-0648">Protein biosynthesis</keyword>
<feature type="binding site" evidence="15">
    <location>
        <position position="472"/>
    </location>
    <ligand>
        <name>Mg(2+)</name>
        <dbReference type="ChEBI" id="CHEBI:18420"/>
        <note>shared with alpha subunit</note>
    </ligand>
</feature>
<dbReference type="InterPro" id="IPR004532">
    <property type="entry name" value="Phe-tRNA-ligase_IIc_bsu_bact"/>
</dbReference>
<dbReference type="InterPro" id="IPR041616">
    <property type="entry name" value="PheRS_beta_core"/>
</dbReference>
<evidence type="ECO:0000313" key="21">
    <source>
        <dbReference type="Proteomes" id="UP000823933"/>
    </source>
</evidence>
<dbReference type="EMBL" id="DXHQ01000044">
    <property type="protein sequence ID" value="HIW08515.1"/>
    <property type="molecule type" value="Genomic_DNA"/>
</dbReference>
<evidence type="ECO:0000256" key="8">
    <source>
        <dbReference type="ARBA" id="ARBA00022741"/>
    </source>
</evidence>
<dbReference type="InterPro" id="IPR005147">
    <property type="entry name" value="tRNA_synthase_B5-dom"/>
</dbReference>
<dbReference type="InterPro" id="IPR036690">
    <property type="entry name" value="Fdx_antiC-bd_sf"/>
</dbReference>
<dbReference type="SUPFAM" id="SSF50249">
    <property type="entry name" value="Nucleic acid-binding proteins"/>
    <property type="match status" value="1"/>
</dbReference>
<evidence type="ECO:0000256" key="7">
    <source>
        <dbReference type="ARBA" id="ARBA00022723"/>
    </source>
</evidence>
<dbReference type="AlphaFoldDB" id="A0A9D1Q832"/>
<comment type="similarity">
    <text evidence="2 15">Belongs to the phenylalanyl-tRNA synthetase beta subunit family. Type 1 subfamily.</text>
</comment>
<dbReference type="Pfam" id="PF01588">
    <property type="entry name" value="tRNA_bind"/>
    <property type="match status" value="1"/>
</dbReference>
<dbReference type="GO" id="GO:0005524">
    <property type="term" value="F:ATP binding"/>
    <property type="evidence" value="ECO:0007669"/>
    <property type="project" value="UniProtKB-UniRule"/>
</dbReference>
<dbReference type="GO" id="GO:0009328">
    <property type="term" value="C:phenylalanine-tRNA ligase complex"/>
    <property type="evidence" value="ECO:0007669"/>
    <property type="project" value="TreeGrafter"/>
</dbReference>
<proteinExistence type="inferred from homology"/>
<dbReference type="InterPro" id="IPR045060">
    <property type="entry name" value="Phe-tRNA-ligase_IIc_bsu"/>
</dbReference>
<dbReference type="InterPro" id="IPR045864">
    <property type="entry name" value="aa-tRNA-synth_II/BPL/LPL"/>
</dbReference>
<keyword evidence="11 16" id="KW-0694">RNA-binding</keyword>
<sequence>MKVPFSWLKELVDIDITAEELEEKLFSCGFEVEERIELSAGIDKVVVGVITSIEKQEGTHLSRCVVDCGAYGHDIRITTGAPNIFVGAHVPAALDGATLPGGIQIKKRMMQGFESNGMLCSGEELGLNDDLYPGSDVYGLLILPEDTVPGADICPVVGLDDSIFDISITANRPDCQSILGIAREVAAVLHKPLHMPATDYQPVCEPDAPISVTVEAPDLCPRYMAHYVRNIRMGESPRWMKRHLALCGLRSISNVVDITNHTLLEMGQPMHAFDLDKVAGRCIDVRRARPGEKIVTLDEKEFTLTENNLVICDAEKPVALAGVMGGANSGMDDKTHSLLFECATFARDSVRKTSRALGQSSDSSARYEKGVDFSSPKLGLARALHLIQQLDCGDITTLSFDCTDGRSAERKVITTTPEKICAVLGIRVPDETMIDILTRLAFTVEVEADGSWKVSVPLYREDVEGYPDLAEEVIREYGYDHIVPTFLKTAAVTNGGLNGEQQRALKVKRMLAGQGFYEASTLAFYSTAELDMLHIPAGDAARKAIRILNPISENLSIMRTLLAPSMLNVIVDNLKKGNGAGRLFEMAPVYLPKSLPLTERPDERQTLCLGVFGPEEDFFTVKGALEALAASLGLTFRYERETGTPWLHPGIAASVWCKDKRLGVFGKLSNEINAELKIAKDEKENQNIYLAELDYEALSGCVEGELHYRPISPFAPVKRDLALVCDEAVTCGEIEDTIRSASPLVTGVSLFDVYRGKNLGEGKKSMAFSLVLADPKAELDAEQVDRAVKKILGNLKYKLNIEIR</sequence>
<feature type="binding site" evidence="15">
    <location>
        <position position="462"/>
    </location>
    <ligand>
        <name>Mg(2+)</name>
        <dbReference type="ChEBI" id="CHEBI:18420"/>
        <note>shared with alpha subunit</note>
    </ligand>
</feature>
<dbReference type="Pfam" id="PF03147">
    <property type="entry name" value="FDX-ACB"/>
    <property type="match status" value="1"/>
</dbReference>
<feature type="binding site" evidence="15">
    <location>
        <position position="471"/>
    </location>
    <ligand>
        <name>Mg(2+)</name>
        <dbReference type="ChEBI" id="CHEBI:18420"/>
        <note>shared with alpha subunit</note>
    </ligand>
</feature>
<protein>
    <recommendedName>
        <fullName evidence="15">Phenylalanine--tRNA ligase beta subunit</fullName>
        <ecNumber evidence="15">6.1.1.20</ecNumber>
    </recommendedName>
    <alternativeName>
        <fullName evidence="15">Phenylalanyl-tRNA synthetase beta subunit</fullName>
        <shortName evidence="15">PheRS</shortName>
    </alternativeName>
</protein>
<dbReference type="NCBIfam" id="TIGR00472">
    <property type="entry name" value="pheT_bact"/>
    <property type="match status" value="1"/>
</dbReference>
<dbReference type="PANTHER" id="PTHR10947">
    <property type="entry name" value="PHENYLALANYL-TRNA SYNTHETASE BETA CHAIN AND LEUCINE-RICH REPEAT-CONTAINING PROTEIN 47"/>
    <property type="match status" value="1"/>
</dbReference>
<dbReference type="GO" id="GO:0000049">
    <property type="term" value="F:tRNA binding"/>
    <property type="evidence" value="ECO:0007669"/>
    <property type="project" value="UniProtKB-UniRule"/>
</dbReference>
<evidence type="ECO:0000256" key="9">
    <source>
        <dbReference type="ARBA" id="ARBA00022840"/>
    </source>
</evidence>
<keyword evidence="6 15" id="KW-0436">Ligase</keyword>
<dbReference type="SUPFAM" id="SSF54991">
    <property type="entry name" value="Anticodon-binding domain of PheRS"/>
    <property type="match status" value="1"/>
</dbReference>
<dbReference type="InterPro" id="IPR020825">
    <property type="entry name" value="Phe-tRNA_synthase-like_B3/B4"/>
</dbReference>
<evidence type="ECO:0000256" key="10">
    <source>
        <dbReference type="ARBA" id="ARBA00022842"/>
    </source>
</evidence>
<comment type="subunit">
    <text evidence="3 15">Tetramer of two alpha and two beta subunits.</text>
</comment>
<dbReference type="InterPro" id="IPR012340">
    <property type="entry name" value="NA-bd_OB-fold"/>
</dbReference>
<evidence type="ECO:0000256" key="3">
    <source>
        <dbReference type="ARBA" id="ARBA00011209"/>
    </source>
</evidence>
<evidence type="ECO:0000256" key="4">
    <source>
        <dbReference type="ARBA" id="ARBA00022490"/>
    </source>
</evidence>
<dbReference type="Gene3D" id="3.30.56.10">
    <property type="match status" value="2"/>
</dbReference>
<dbReference type="PANTHER" id="PTHR10947:SF0">
    <property type="entry name" value="PHENYLALANINE--TRNA LIGASE BETA SUBUNIT"/>
    <property type="match status" value="1"/>
</dbReference>
<evidence type="ECO:0000259" key="19">
    <source>
        <dbReference type="PROSITE" id="PS51483"/>
    </source>
</evidence>
<evidence type="ECO:0000256" key="16">
    <source>
        <dbReference type="PROSITE-ProRule" id="PRU00209"/>
    </source>
</evidence>
<keyword evidence="8 15" id="KW-0547">Nucleotide-binding</keyword>
<keyword evidence="7 15" id="KW-0479">Metal-binding</keyword>
<evidence type="ECO:0000259" key="17">
    <source>
        <dbReference type="PROSITE" id="PS50886"/>
    </source>
</evidence>
<dbReference type="SUPFAM" id="SSF56037">
    <property type="entry name" value="PheT/TilS domain"/>
    <property type="match status" value="1"/>
</dbReference>
<comment type="catalytic activity">
    <reaction evidence="14 15">
        <text>tRNA(Phe) + L-phenylalanine + ATP = L-phenylalanyl-tRNA(Phe) + AMP + diphosphate + H(+)</text>
        <dbReference type="Rhea" id="RHEA:19413"/>
        <dbReference type="Rhea" id="RHEA-COMP:9668"/>
        <dbReference type="Rhea" id="RHEA-COMP:9699"/>
        <dbReference type="ChEBI" id="CHEBI:15378"/>
        <dbReference type="ChEBI" id="CHEBI:30616"/>
        <dbReference type="ChEBI" id="CHEBI:33019"/>
        <dbReference type="ChEBI" id="CHEBI:58095"/>
        <dbReference type="ChEBI" id="CHEBI:78442"/>
        <dbReference type="ChEBI" id="CHEBI:78531"/>
        <dbReference type="ChEBI" id="CHEBI:456215"/>
        <dbReference type="EC" id="6.1.1.20"/>
    </reaction>
</comment>
<keyword evidence="10 15" id="KW-0460">Magnesium</keyword>
<keyword evidence="9 15" id="KW-0067">ATP-binding</keyword>
<keyword evidence="5 16" id="KW-0820">tRNA-binding</keyword>
<comment type="cofactor">
    <cofactor evidence="15">
        <name>Mg(2+)</name>
        <dbReference type="ChEBI" id="CHEBI:18420"/>
    </cofactor>
    <text evidence="15">Binds 2 magnesium ions per tetramer.</text>
</comment>
<evidence type="ECO:0000256" key="1">
    <source>
        <dbReference type="ARBA" id="ARBA00004496"/>
    </source>
</evidence>
<evidence type="ECO:0000256" key="14">
    <source>
        <dbReference type="ARBA" id="ARBA00049255"/>
    </source>
</evidence>
<accession>A0A9D1Q832</accession>
<reference evidence="20" key="2">
    <citation type="submission" date="2021-04" db="EMBL/GenBank/DDBJ databases">
        <authorList>
            <person name="Gilroy R."/>
        </authorList>
    </citation>
    <scope>NUCLEOTIDE SEQUENCE</scope>
    <source>
        <strain evidence="20">ChiHcolR34-3080</strain>
    </source>
</reference>
<gene>
    <name evidence="15 20" type="primary">pheT</name>
    <name evidence="20" type="ORF">H9890_03815</name>
</gene>
<dbReference type="Gene3D" id="2.40.50.140">
    <property type="entry name" value="Nucleic acid-binding proteins"/>
    <property type="match status" value="1"/>
</dbReference>
<dbReference type="InterPro" id="IPR002547">
    <property type="entry name" value="tRNA-bd_dom"/>
</dbReference>
<dbReference type="HAMAP" id="MF_00283">
    <property type="entry name" value="Phe_tRNA_synth_beta1"/>
    <property type="match status" value="1"/>
</dbReference>
<dbReference type="SMART" id="SM00896">
    <property type="entry name" value="FDX-ACB"/>
    <property type="match status" value="1"/>
</dbReference>
<dbReference type="Proteomes" id="UP000823933">
    <property type="component" value="Unassembled WGS sequence"/>
</dbReference>
<dbReference type="SMART" id="SM00874">
    <property type="entry name" value="B5"/>
    <property type="match status" value="1"/>
</dbReference>
<feature type="domain" description="B5" evidence="19">
    <location>
        <begin position="408"/>
        <end position="484"/>
    </location>
</feature>
<dbReference type="SUPFAM" id="SSF46955">
    <property type="entry name" value="Putative DNA-binding domain"/>
    <property type="match status" value="1"/>
</dbReference>
<keyword evidence="13 15" id="KW-0030">Aminoacyl-tRNA synthetase</keyword>
<evidence type="ECO:0000259" key="18">
    <source>
        <dbReference type="PROSITE" id="PS51447"/>
    </source>
</evidence>
<feature type="domain" description="TRNA-binding" evidence="17">
    <location>
        <begin position="39"/>
        <end position="154"/>
    </location>
</feature>
<dbReference type="GO" id="GO:0016740">
    <property type="term" value="F:transferase activity"/>
    <property type="evidence" value="ECO:0007669"/>
    <property type="project" value="UniProtKB-ARBA"/>
</dbReference>
<organism evidence="20 21">
    <name type="scientific">Candidatus Faecalibacterium intestinigallinarum</name>
    <dbReference type="NCBI Taxonomy" id="2838581"/>
    <lineage>
        <taxon>Bacteria</taxon>
        <taxon>Bacillati</taxon>
        <taxon>Bacillota</taxon>
        <taxon>Clostridia</taxon>
        <taxon>Eubacteriales</taxon>
        <taxon>Oscillospiraceae</taxon>
        <taxon>Faecalibacterium</taxon>
    </lineage>
</organism>
<dbReference type="GO" id="GO:0140096">
    <property type="term" value="F:catalytic activity, acting on a protein"/>
    <property type="evidence" value="ECO:0007669"/>
    <property type="project" value="UniProtKB-ARBA"/>
</dbReference>
<dbReference type="Gene3D" id="3.50.40.10">
    <property type="entry name" value="Phenylalanyl-trna Synthetase, Chain B, domain 3"/>
    <property type="match status" value="1"/>
</dbReference>
<comment type="caution">
    <text evidence="20">The sequence shown here is derived from an EMBL/GenBank/DDBJ whole genome shotgun (WGS) entry which is preliminary data.</text>
</comment>
<dbReference type="Gene3D" id="3.30.70.380">
    <property type="entry name" value="Ferrodoxin-fold anticodon-binding domain"/>
    <property type="match status" value="1"/>
</dbReference>
<name>A0A9D1Q832_9FIRM</name>
<dbReference type="PROSITE" id="PS50886">
    <property type="entry name" value="TRBD"/>
    <property type="match status" value="1"/>
</dbReference>
<dbReference type="PROSITE" id="PS51483">
    <property type="entry name" value="B5"/>
    <property type="match status" value="1"/>
</dbReference>
<dbReference type="PROSITE" id="PS51447">
    <property type="entry name" value="FDX_ACB"/>
    <property type="match status" value="1"/>
</dbReference>
<evidence type="ECO:0000256" key="2">
    <source>
        <dbReference type="ARBA" id="ARBA00008653"/>
    </source>
</evidence>
<feature type="domain" description="FDX-ACB" evidence="18">
    <location>
        <begin position="712"/>
        <end position="804"/>
    </location>
</feature>
<dbReference type="InterPro" id="IPR005121">
    <property type="entry name" value="Fdx_antiC-bd"/>
</dbReference>
<dbReference type="GO" id="GO:0000287">
    <property type="term" value="F:magnesium ion binding"/>
    <property type="evidence" value="ECO:0007669"/>
    <property type="project" value="UniProtKB-UniRule"/>
</dbReference>
<dbReference type="CDD" id="cd00769">
    <property type="entry name" value="PheRS_beta_core"/>
    <property type="match status" value="1"/>
</dbReference>
<dbReference type="Pfam" id="PF03484">
    <property type="entry name" value="B5"/>
    <property type="match status" value="1"/>
</dbReference>
<comment type="subcellular location">
    <subcellularLocation>
        <location evidence="1 15">Cytoplasm</location>
    </subcellularLocation>
</comment>
<dbReference type="InterPro" id="IPR005146">
    <property type="entry name" value="B3/B4_tRNA-bd"/>
</dbReference>